<gene>
    <name evidence="1" type="ORF">M9H77_19749</name>
</gene>
<dbReference type="EMBL" id="CM044704">
    <property type="protein sequence ID" value="KAI5669896.1"/>
    <property type="molecule type" value="Genomic_DNA"/>
</dbReference>
<name>A0ACC0BB80_CATRO</name>
<sequence>MEPSEISTALKSYSFVAWRKPNFSFLEKLYHCIFIQLLVALKFITNVVYAFDACVFALNVFFSVFLTIIILVWFFQPGAFFGGVGGLVFLIHYNDERRAIPKGEGEKFERSAIQGPIIGGPFTLIDTERRVVNEQSFLGNWVLLYFGYTSSPDVGPAEVQKIAKAVDILESKENQRVLPVFVTIDPQRDCPAHLHAYLREFDQRIVGLTGPVAAIRQMAQEYRVYFKKVYEEGDDYLVESSHNTYLLNPNMEVVKSFGVEYNAEELSDAIVKELKKSRTT</sequence>
<reference evidence="2" key="1">
    <citation type="journal article" date="2023" name="Nat. Plants">
        <title>Single-cell RNA sequencing provides a high-resolution roadmap for understanding the multicellular compartmentation of specialized metabolism.</title>
        <authorList>
            <person name="Sun S."/>
            <person name="Shen X."/>
            <person name="Li Y."/>
            <person name="Li Y."/>
            <person name="Wang S."/>
            <person name="Li R."/>
            <person name="Zhang H."/>
            <person name="Shen G."/>
            <person name="Guo B."/>
            <person name="Wei J."/>
            <person name="Xu J."/>
            <person name="St-Pierre B."/>
            <person name="Chen S."/>
            <person name="Sun C."/>
        </authorList>
    </citation>
    <scope>NUCLEOTIDE SEQUENCE [LARGE SCALE GENOMIC DNA]</scope>
</reference>
<accession>A0ACC0BB80</accession>
<proteinExistence type="predicted"/>
<dbReference type="Proteomes" id="UP001060085">
    <property type="component" value="Linkage Group LG04"/>
</dbReference>
<evidence type="ECO:0000313" key="2">
    <source>
        <dbReference type="Proteomes" id="UP001060085"/>
    </source>
</evidence>
<keyword evidence="2" id="KW-1185">Reference proteome</keyword>
<protein>
    <submittedName>
        <fullName evidence="1">Uncharacterized protein</fullName>
    </submittedName>
</protein>
<evidence type="ECO:0000313" key="1">
    <source>
        <dbReference type="EMBL" id="KAI5669896.1"/>
    </source>
</evidence>
<comment type="caution">
    <text evidence="1">The sequence shown here is derived from an EMBL/GenBank/DDBJ whole genome shotgun (WGS) entry which is preliminary data.</text>
</comment>
<organism evidence="1 2">
    <name type="scientific">Catharanthus roseus</name>
    <name type="common">Madagascar periwinkle</name>
    <name type="synonym">Vinca rosea</name>
    <dbReference type="NCBI Taxonomy" id="4058"/>
    <lineage>
        <taxon>Eukaryota</taxon>
        <taxon>Viridiplantae</taxon>
        <taxon>Streptophyta</taxon>
        <taxon>Embryophyta</taxon>
        <taxon>Tracheophyta</taxon>
        <taxon>Spermatophyta</taxon>
        <taxon>Magnoliopsida</taxon>
        <taxon>eudicotyledons</taxon>
        <taxon>Gunneridae</taxon>
        <taxon>Pentapetalae</taxon>
        <taxon>asterids</taxon>
        <taxon>lamiids</taxon>
        <taxon>Gentianales</taxon>
        <taxon>Apocynaceae</taxon>
        <taxon>Rauvolfioideae</taxon>
        <taxon>Vinceae</taxon>
        <taxon>Catharanthinae</taxon>
        <taxon>Catharanthus</taxon>
    </lineage>
</organism>